<evidence type="ECO:0000256" key="5">
    <source>
        <dbReference type="ARBA" id="ARBA00022771"/>
    </source>
</evidence>
<comment type="similarity">
    <text evidence="2">Belongs to the GLI C2H2-type zinc-finger protein family.</text>
</comment>
<dbReference type="OrthoDB" id="3214149at2759"/>
<evidence type="ECO:0000259" key="11">
    <source>
        <dbReference type="PROSITE" id="PS50157"/>
    </source>
</evidence>
<dbReference type="InterPro" id="IPR056436">
    <property type="entry name" value="Znf-C2H2_ZIC1-5/GLI1-3-like"/>
</dbReference>
<dbReference type="InterPro" id="IPR043359">
    <property type="entry name" value="GLI-like"/>
</dbReference>
<keyword evidence="5 9" id="KW-0863">Zinc-finger</keyword>
<gene>
    <name evidence="12" type="ORF">CHIRRI_LOCUS12625</name>
</gene>
<evidence type="ECO:0000256" key="10">
    <source>
        <dbReference type="SAM" id="MobiDB-lite"/>
    </source>
</evidence>
<dbReference type="GO" id="GO:0000978">
    <property type="term" value="F:RNA polymerase II cis-regulatory region sequence-specific DNA binding"/>
    <property type="evidence" value="ECO:0007669"/>
    <property type="project" value="TreeGrafter"/>
</dbReference>
<feature type="domain" description="C2H2-type" evidence="11">
    <location>
        <begin position="410"/>
        <end position="437"/>
    </location>
</feature>
<feature type="domain" description="C2H2-type" evidence="11">
    <location>
        <begin position="498"/>
        <end position="522"/>
    </location>
</feature>
<evidence type="ECO:0000256" key="1">
    <source>
        <dbReference type="ARBA" id="ARBA00004123"/>
    </source>
</evidence>
<evidence type="ECO:0000256" key="4">
    <source>
        <dbReference type="ARBA" id="ARBA00022737"/>
    </source>
</evidence>
<protein>
    <recommendedName>
        <fullName evidence="11">C2H2-type domain-containing protein</fullName>
    </recommendedName>
</protein>
<feature type="compositionally biased region" description="Basic residues" evidence="10">
    <location>
        <begin position="339"/>
        <end position="348"/>
    </location>
</feature>
<dbReference type="Pfam" id="PF23561">
    <property type="entry name" value="zf-C2H2_15"/>
    <property type="match status" value="1"/>
</dbReference>
<comment type="subcellular location">
    <subcellularLocation>
        <location evidence="1">Nucleus</location>
    </subcellularLocation>
</comment>
<dbReference type="Proteomes" id="UP001153620">
    <property type="component" value="Chromosome 3"/>
</dbReference>
<feature type="region of interest" description="Disordered" evidence="10">
    <location>
        <begin position="516"/>
        <end position="565"/>
    </location>
</feature>
<keyword evidence="13" id="KW-1185">Reference proteome</keyword>
<dbReference type="GO" id="GO:0008270">
    <property type="term" value="F:zinc ion binding"/>
    <property type="evidence" value="ECO:0007669"/>
    <property type="project" value="UniProtKB-KW"/>
</dbReference>
<feature type="compositionally biased region" description="Basic residues" evidence="10">
    <location>
        <begin position="516"/>
        <end position="530"/>
    </location>
</feature>
<sequence length="659" mass="75419">MNFQFVPLMSVSSPSPICVKKGNYSSYNACNDMNNGILTPTTPSSAMSSKLITTVESSSSPFYVPPPFQPFSYSHSPPANNYYHQVSPIEFSPSDKPTQLLYNYNDCNVDECGGYYDNYSNSVIDTPDSIIFDDDKGNQFNEYDDTYFRFDAETIERFSSTITDVPSPSDILNLDTDYVNFNEDNCNSKNQSPCSSPLDPWIVSNAMIEASKSPKINNNVQQLPSINQAFSHHFQGNGVCEGYETHSGYENSSGYENHNNILDSFDSSFFDDFTVSNIKSEESYVNPINFNFITLTDDKPNREFKIIFEDNEESIQQHQEYLHDFDEEKLTNYSEVPQRKPKRQKKQQKPKEIVIEELPPPPEQSELPQQLICFWADCYQEFKTQSALVSHIEKYHVCVIKGEEYTCLWTECPRQYRSFNARYKLLIHMRVHSGEKPNKCPFPGCPKAFSRLENLKIHQRSHTGERPYCCTFQNCTKAFSNSSDRAKHQRTHFDTRPYACQLPGCTKRYTDPSSLRKHVKNHDFKGRRKSQNKEAKQQNKSHRKISESSSTCATPLTPITPHNKQQKFDFDDVFEGASSTSTQHCKITTAETSMNFEEMSNCLITLMDHSTINGDNVVVTNGNSSLENIGNGYKPCDNNYDSAINYNEQESLNISQYFT</sequence>
<dbReference type="GO" id="GO:0000122">
    <property type="term" value="P:negative regulation of transcription by RNA polymerase II"/>
    <property type="evidence" value="ECO:0007669"/>
    <property type="project" value="UniProtKB-ARBA"/>
</dbReference>
<keyword evidence="7" id="KW-0238">DNA-binding</keyword>
<dbReference type="GO" id="GO:0140297">
    <property type="term" value="F:DNA-binding transcription factor binding"/>
    <property type="evidence" value="ECO:0007669"/>
    <property type="project" value="UniProtKB-ARBA"/>
</dbReference>
<evidence type="ECO:0000256" key="2">
    <source>
        <dbReference type="ARBA" id="ARBA00010831"/>
    </source>
</evidence>
<dbReference type="FunFam" id="3.30.160.60:FF:000019">
    <property type="entry name" value="GLI family zinc finger 3"/>
    <property type="match status" value="1"/>
</dbReference>
<dbReference type="PANTHER" id="PTHR45718:SF7">
    <property type="entry name" value="C2H2-TYPE DOMAIN-CONTAINING PROTEIN"/>
    <property type="match status" value="1"/>
</dbReference>
<accession>A0A9N9WZD3</accession>
<dbReference type="PANTHER" id="PTHR45718">
    <property type="entry name" value="TRANSCRIPTIONAL ACTIVATOR CUBITUS INTERRUPTUS"/>
    <property type="match status" value="1"/>
</dbReference>
<evidence type="ECO:0000256" key="3">
    <source>
        <dbReference type="ARBA" id="ARBA00022723"/>
    </source>
</evidence>
<evidence type="ECO:0000313" key="13">
    <source>
        <dbReference type="Proteomes" id="UP001153620"/>
    </source>
</evidence>
<evidence type="ECO:0000256" key="7">
    <source>
        <dbReference type="ARBA" id="ARBA00023125"/>
    </source>
</evidence>
<dbReference type="SMART" id="SM00355">
    <property type="entry name" value="ZnF_C2H2"/>
    <property type="match status" value="5"/>
</dbReference>
<dbReference type="Pfam" id="PF00096">
    <property type="entry name" value="zf-C2H2"/>
    <property type="match status" value="2"/>
</dbReference>
<evidence type="ECO:0000256" key="8">
    <source>
        <dbReference type="ARBA" id="ARBA00023242"/>
    </source>
</evidence>
<dbReference type="SUPFAM" id="SSF57667">
    <property type="entry name" value="beta-beta-alpha zinc fingers"/>
    <property type="match status" value="3"/>
</dbReference>
<feature type="domain" description="C2H2-type" evidence="11">
    <location>
        <begin position="468"/>
        <end position="497"/>
    </location>
</feature>
<evidence type="ECO:0000313" key="12">
    <source>
        <dbReference type="EMBL" id="CAG9809805.1"/>
    </source>
</evidence>
<dbReference type="PROSITE" id="PS50157">
    <property type="entry name" value="ZINC_FINGER_C2H2_2"/>
    <property type="match status" value="4"/>
</dbReference>
<dbReference type="GO" id="GO:0005634">
    <property type="term" value="C:nucleus"/>
    <property type="evidence" value="ECO:0007669"/>
    <property type="project" value="UniProtKB-SubCell"/>
</dbReference>
<feature type="region of interest" description="Disordered" evidence="10">
    <location>
        <begin position="333"/>
        <end position="363"/>
    </location>
</feature>
<keyword evidence="8" id="KW-0539">Nucleus</keyword>
<keyword evidence="6" id="KW-0862">Zinc</keyword>
<proteinExistence type="inferred from homology"/>
<dbReference type="Gene3D" id="3.30.160.60">
    <property type="entry name" value="Classic Zinc Finger"/>
    <property type="match status" value="5"/>
</dbReference>
<evidence type="ECO:0000256" key="6">
    <source>
        <dbReference type="ARBA" id="ARBA00022833"/>
    </source>
</evidence>
<dbReference type="InterPro" id="IPR036236">
    <property type="entry name" value="Znf_C2H2_sf"/>
</dbReference>
<dbReference type="FunFam" id="3.30.160.60:FF:000031">
    <property type="entry name" value="GLI family zinc finger 3"/>
    <property type="match status" value="1"/>
</dbReference>
<dbReference type="GO" id="GO:0000981">
    <property type="term" value="F:DNA-binding transcription factor activity, RNA polymerase II-specific"/>
    <property type="evidence" value="ECO:0007669"/>
    <property type="project" value="TreeGrafter"/>
</dbReference>
<dbReference type="AlphaFoldDB" id="A0A9N9WZD3"/>
<keyword evidence="4" id="KW-0677">Repeat</keyword>
<feature type="domain" description="C2H2-type" evidence="11">
    <location>
        <begin position="438"/>
        <end position="467"/>
    </location>
</feature>
<dbReference type="PROSITE" id="PS00028">
    <property type="entry name" value="ZINC_FINGER_C2H2_1"/>
    <property type="match status" value="4"/>
</dbReference>
<dbReference type="InterPro" id="IPR013087">
    <property type="entry name" value="Znf_C2H2_type"/>
</dbReference>
<dbReference type="EMBL" id="OU895879">
    <property type="protein sequence ID" value="CAG9809805.1"/>
    <property type="molecule type" value="Genomic_DNA"/>
</dbReference>
<reference evidence="12" key="2">
    <citation type="submission" date="2022-10" db="EMBL/GenBank/DDBJ databases">
        <authorList>
            <consortium name="ENA_rothamsted_submissions"/>
            <consortium name="culmorum"/>
            <person name="King R."/>
        </authorList>
    </citation>
    <scope>NUCLEOTIDE SEQUENCE</scope>
</reference>
<organism evidence="12 13">
    <name type="scientific">Chironomus riparius</name>
    <dbReference type="NCBI Taxonomy" id="315576"/>
    <lineage>
        <taxon>Eukaryota</taxon>
        <taxon>Metazoa</taxon>
        <taxon>Ecdysozoa</taxon>
        <taxon>Arthropoda</taxon>
        <taxon>Hexapoda</taxon>
        <taxon>Insecta</taxon>
        <taxon>Pterygota</taxon>
        <taxon>Neoptera</taxon>
        <taxon>Endopterygota</taxon>
        <taxon>Diptera</taxon>
        <taxon>Nematocera</taxon>
        <taxon>Chironomoidea</taxon>
        <taxon>Chironomidae</taxon>
        <taxon>Chironominae</taxon>
        <taxon>Chironomus</taxon>
    </lineage>
</organism>
<reference evidence="12" key="1">
    <citation type="submission" date="2022-01" db="EMBL/GenBank/DDBJ databases">
        <authorList>
            <person name="King R."/>
        </authorList>
    </citation>
    <scope>NUCLEOTIDE SEQUENCE</scope>
</reference>
<evidence type="ECO:0000256" key="9">
    <source>
        <dbReference type="PROSITE-ProRule" id="PRU00042"/>
    </source>
</evidence>
<keyword evidence="3" id="KW-0479">Metal-binding</keyword>
<dbReference type="FunFam" id="3.30.160.60:FF:000048">
    <property type="entry name" value="GLI family zinc finger 3"/>
    <property type="match status" value="1"/>
</dbReference>
<name>A0A9N9WZD3_9DIPT</name>